<dbReference type="GO" id="GO:0019353">
    <property type="term" value="P:protoporphyrinogen IX biosynthetic process from glutamate"/>
    <property type="evidence" value="ECO:0007669"/>
    <property type="project" value="TreeGrafter"/>
</dbReference>
<feature type="binding site" evidence="12">
    <location>
        <position position="155"/>
    </location>
    <ligand>
        <name>substrate</name>
    </ligand>
</feature>
<accession>A0A2Z4JQ38</accession>
<evidence type="ECO:0000256" key="13">
    <source>
        <dbReference type="RuleBase" id="RU000554"/>
    </source>
</evidence>
<dbReference type="InterPro" id="IPR038071">
    <property type="entry name" value="UROD/MetE-like_sf"/>
</dbReference>
<feature type="site" description="Transition state stabilizer" evidence="12">
    <location>
        <position position="75"/>
    </location>
</feature>
<dbReference type="EMBL" id="CP030085">
    <property type="protein sequence ID" value="AWW48921.1"/>
    <property type="molecule type" value="Genomic_DNA"/>
</dbReference>
<comment type="function">
    <text evidence="1 12">Catalyzes the decarboxylation of four acetate groups of uroporphyrinogen-III to yield coproporphyrinogen-III.</text>
</comment>
<evidence type="ECO:0000256" key="11">
    <source>
        <dbReference type="ARBA" id="ARBA00023244"/>
    </source>
</evidence>
<feature type="binding site" evidence="12">
    <location>
        <position position="210"/>
    </location>
    <ligand>
        <name>substrate</name>
    </ligand>
</feature>
<protein>
    <recommendedName>
        <fullName evidence="7 12">Uroporphyrinogen decarboxylase</fullName>
        <shortName evidence="12">UPD</shortName>
        <shortName evidence="12">URO-D</shortName>
        <ecNumber evidence="6 12">4.1.1.37</ecNumber>
    </recommendedName>
</protein>
<dbReference type="PANTHER" id="PTHR21091">
    <property type="entry name" value="METHYLTETRAHYDROFOLATE:HOMOCYSTEINE METHYLTRANSFERASE RELATED"/>
    <property type="match status" value="1"/>
</dbReference>
<proteinExistence type="inferred from homology"/>
<feature type="domain" description="Uroporphyrinogen decarboxylase (URO-D)" evidence="16">
    <location>
        <begin position="143"/>
        <end position="159"/>
    </location>
</feature>
<evidence type="ECO:0000259" key="15">
    <source>
        <dbReference type="PROSITE" id="PS00906"/>
    </source>
</evidence>
<evidence type="ECO:0000256" key="5">
    <source>
        <dbReference type="ARBA" id="ARBA00011738"/>
    </source>
</evidence>
<evidence type="ECO:0000256" key="8">
    <source>
        <dbReference type="ARBA" id="ARBA00022490"/>
    </source>
</evidence>
<evidence type="ECO:0000256" key="6">
    <source>
        <dbReference type="ARBA" id="ARBA00012288"/>
    </source>
</evidence>
<dbReference type="PROSITE" id="PS00907">
    <property type="entry name" value="UROD_2"/>
    <property type="match status" value="1"/>
</dbReference>
<dbReference type="Proteomes" id="UP000248592">
    <property type="component" value="Chromosome"/>
</dbReference>
<gene>
    <name evidence="12" type="primary">hemE</name>
    <name evidence="17" type="ORF">Pas1_00120</name>
</gene>
<comment type="caution">
    <text evidence="12">Lacks conserved residue(s) required for the propagation of feature annotation.</text>
</comment>
<dbReference type="InterPro" id="IPR006361">
    <property type="entry name" value="Uroporphyrinogen_deCO2ase_HemE"/>
</dbReference>
<dbReference type="HAMAP" id="MF_00218">
    <property type="entry name" value="URO_D"/>
    <property type="match status" value="1"/>
</dbReference>
<dbReference type="CDD" id="cd00717">
    <property type="entry name" value="URO-D"/>
    <property type="match status" value="1"/>
</dbReference>
<keyword evidence="8 12" id="KW-0963">Cytoplasm</keyword>
<comment type="pathway">
    <text evidence="3 12 13">Porphyrin-containing compound metabolism; protoporphyrin-IX biosynthesis; coproporphyrinogen-III from 5-aminolevulinate: step 4/4.</text>
</comment>
<dbReference type="EC" id="4.1.1.37" evidence="6 12"/>
<dbReference type="RefSeq" id="WP_112294164.1">
    <property type="nucleotide sequence ID" value="NZ_CBCSBS010000002.1"/>
</dbReference>
<dbReference type="Pfam" id="PF01208">
    <property type="entry name" value="URO-D"/>
    <property type="match status" value="1"/>
</dbReference>
<reference evidence="18" key="1">
    <citation type="submission" date="2018-06" db="EMBL/GenBank/DDBJ databases">
        <title>Description of a new Polynucleobacter species.</title>
        <authorList>
            <person name="Hahn M.W."/>
        </authorList>
    </citation>
    <scope>NUCLEOTIDE SEQUENCE [LARGE SCALE GENOMIC DNA]</scope>
    <source>
        <strain evidence="18">MG-25-Pas1-D2</strain>
    </source>
</reference>
<evidence type="ECO:0000256" key="12">
    <source>
        <dbReference type="HAMAP-Rule" id="MF_00218"/>
    </source>
</evidence>
<sequence length="370" mass="40878">MLLNDRFLKACFGEVVDQTPLWLMRQAGRYLPEYNATRAKAGSFLGLAKNPAYATEVTLQPLDRYPLDAAILFSDILTVPDAMGLGLQFATGEGPSFQHPLRTEDDVNKLRTADMNQLHYVFDAVSEIRKGLIQDGRQRVPLIGFSGSPWTLACYMIDGSGSDDFRHAKTMMFARPDLLERILEINIQSVAAYLTEQVKAGAQALMIFDTWGGLLPNGWYQRMSLAAMQKVISQLPREHEGRKIPIIVFTKGGGIWLKDMAQIGADVLALDWTMSLSRARKELLEINKPLALQGNLDPLVLFSGTKQITDQVNNLFDDLAGAPALGPNRHSLDGHIFNLGHGISQFTPPDSVSVLASAVIEKSRVLRASR</sequence>
<dbReference type="PANTHER" id="PTHR21091:SF169">
    <property type="entry name" value="UROPORPHYRINOGEN DECARBOXYLASE"/>
    <property type="match status" value="1"/>
</dbReference>
<dbReference type="NCBIfam" id="TIGR01464">
    <property type="entry name" value="hemE"/>
    <property type="match status" value="1"/>
</dbReference>
<comment type="catalytic activity">
    <reaction evidence="12 13">
        <text>uroporphyrinogen III + 4 H(+) = coproporphyrinogen III + 4 CO2</text>
        <dbReference type="Rhea" id="RHEA:19865"/>
        <dbReference type="ChEBI" id="CHEBI:15378"/>
        <dbReference type="ChEBI" id="CHEBI:16526"/>
        <dbReference type="ChEBI" id="CHEBI:57308"/>
        <dbReference type="ChEBI" id="CHEBI:57309"/>
        <dbReference type="EC" id="4.1.1.37"/>
    </reaction>
</comment>
<evidence type="ECO:0000256" key="9">
    <source>
        <dbReference type="ARBA" id="ARBA00022793"/>
    </source>
</evidence>
<feature type="domain" description="Uroporphyrinogen decarboxylase (URO-D)" evidence="15">
    <location>
        <begin position="20"/>
        <end position="29"/>
    </location>
</feature>
<name>A0A2Z4JQ38_9BURK</name>
<evidence type="ECO:0000313" key="17">
    <source>
        <dbReference type="EMBL" id="AWW48921.1"/>
    </source>
</evidence>
<comment type="subcellular location">
    <subcellularLocation>
        <location evidence="2 12">Cytoplasm</location>
    </subcellularLocation>
</comment>
<evidence type="ECO:0000256" key="1">
    <source>
        <dbReference type="ARBA" id="ARBA00002448"/>
    </source>
</evidence>
<keyword evidence="11 12" id="KW-0627">Porphyrin biosynthesis</keyword>
<dbReference type="GO" id="GO:0004853">
    <property type="term" value="F:uroporphyrinogen decarboxylase activity"/>
    <property type="evidence" value="ECO:0007669"/>
    <property type="project" value="UniProtKB-UniRule"/>
</dbReference>
<dbReference type="SUPFAM" id="SSF51726">
    <property type="entry name" value="UROD/MetE-like"/>
    <property type="match status" value="1"/>
</dbReference>
<dbReference type="Gene3D" id="3.20.20.210">
    <property type="match status" value="1"/>
</dbReference>
<evidence type="ECO:0000256" key="7">
    <source>
        <dbReference type="ARBA" id="ARBA00014308"/>
    </source>
</evidence>
<evidence type="ECO:0000313" key="18">
    <source>
        <dbReference type="Proteomes" id="UP000248592"/>
    </source>
</evidence>
<evidence type="ECO:0000256" key="4">
    <source>
        <dbReference type="ARBA" id="ARBA00009935"/>
    </source>
</evidence>
<evidence type="ECO:0000256" key="10">
    <source>
        <dbReference type="ARBA" id="ARBA00023239"/>
    </source>
</evidence>
<feature type="binding site" evidence="12">
    <location>
        <position position="341"/>
    </location>
    <ligand>
        <name>substrate</name>
    </ligand>
</feature>
<keyword evidence="9 12" id="KW-0210">Decarboxylase</keyword>
<keyword evidence="10 12" id="KW-0456">Lyase</keyword>
<evidence type="ECO:0000256" key="2">
    <source>
        <dbReference type="ARBA" id="ARBA00004496"/>
    </source>
</evidence>
<comment type="similarity">
    <text evidence="4 12 14">Belongs to the uroporphyrinogen decarboxylase family.</text>
</comment>
<evidence type="ECO:0000259" key="16">
    <source>
        <dbReference type="PROSITE" id="PS00907"/>
    </source>
</evidence>
<dbReference type="AlphaFoldDB" id="A0A2Z4JQ38"/>
<evidence type="ECO:0000256" key="14">
    <source>
        <dbReference type="RuleBase" id="RU004169"/>
    </source>
</evidence>
<dbReference type="PROSITE" id="PS00906">
    <property type="entry name" value="UROD_1"/>
    <property type="match status" value="1"/>
</dbReference>
<feature type="binding site" evidence="12">
    <location>
        <position position="75"/>
    </location>
    <ligand>
        <name>substrate</name>
    </ligand>
</feature>
<dbReference type="GO" id="GO:0005829">
    <property type="term" value="C:cytosol"/>
    <property type="evidence" value="ECO:0007669"/>
    <property type="project" value="TreeGrafter"/>
</dbReference>
<dbReference type="FunFam" id="3.20.20.210:FF:000001">
    <property type="entry name" value="Uroporphyrinogen decarboxylase"/>
    <property type="match status" value="1"/>
</dbReference>
<evidence type="ECO:0000256" key="3">
    <source>
        <dbReference type="ARBA" id="ARBA00004804"/>
    </source>
</evidence>
<dbReference type="UniPathway" id="UPA00251">
    <property type="reaction ID" value="UER00321"/>
</dbReference>
<organism evidence="17 18">
    <name type="scientific">Polynucleobacter paneuropaeus</name>
    <dbReference type="NCBI Taxonomy" id="2527775"/>
    <lineage>
        <taxon>Bacteria</taxon>
        <taxon>Pseudomonadati</taxon>
        <taxon>Pseudomonadota</taxon>
        <taxon>Betaproteobacteria</taxon>
        <taxon>Burkholderiales</taxon>
        <taxon>Burkholderiaceae</taxon>
        <taxon>Polynucleobacter</taxon>
    </lineage>
</organism>
<dbReference type="InterPro" id="IPR000257">
    <property type="entry name" value="Uroporphyrinogen_deCOase"/>
</dbReference>
<comment type="subunit">
    <text evidence="5 12">Homodimer.</text>
</comment>
<feature type="binding site" evidence="12">
    <location>
        <begin position="25"/>
        <end position="29"/>
    </location>
    <ligand>
        <name>substrate</name>
    </ligand>
</feature>